<dbReference type="NCBIfam" id="TIGR02896">
    <property type="entry name" value="spore_III_AF"/>
    <property type="match status" value="1"/>
</dbReference>
<gene>
    <name evidence="2" type="primary">spoIIIAF</name>
    <name evidence="2" type="ORF">ACFOZ1_12230</name>
</gene>
<keyword evidence="1" id="KW-0812">Transmembrane</keyword>
<comment type="caution">
    <text evidence="2">The sequence shown here is derived from an EMBL/GenBank/DDBJ whole genome shotgun (WGS) entry which is preliminary data.</text>
</comment>
<name>A0ABV8VZB7_9BACI</name>
<feature type="transmembrane region" description="Helical" evidence="1">
    <location>
        <begin position="6"/>
        <end position="25"/>
    </location>
</feature>
<keyword evidence="3" id="KW-1185">Reference proteome</keyword>
<dbReference type="RefSeq" id="WP_390199663.1">
    <property type="nucleotide sequence ID" value="NZ_JBHSDV010000003.1"/>
</dbReference>
<proteinExistence type="predicted"/>
<organism evidence="2 3">
    <name type="scientific">Gracilibacillus marinus</name>
    <dbReference type="NCBI Taxonomy" id="630535"/>
    <lineage>
        <taxon>Bacteria</taxon>
        <taxon>Bacillati</taxon>
        <taxon>Bacillota</taxon>
        <taxon>Bacilli</taxon>
        <taxon>Bacillales</taxon>
        <taxon>Bacillaceae</taxon>
        <taxon>Gracilibacillus</taxon>
    </lineage>
</organism>
<dbReference type="Proteomes" id="UP001595880">
    <property type="component" value="Unassembled WGS sequence"/>
</dbReference>
<sequence length="201" mass="23416">MDYITNWIIQIVIYMLLALIVDLILPNSKLKQYAKLVIGLLLMLIILQPILSIMNINMDKLIAPLFETNELHHLSDVVENKTNQKKSEIEMIHHAYVVEEVVVQMEKMVEGEMKDEYDVMITHLDVNFENEQSTVIQEVTVYLQEFEMQQLKPVETVSIQIGNETPNPNTYTFTNKELTNFLGNTWGISTDQITLKWEEEE</sequence>
<evidence type="ECO:0000256" key="1">
    <source>
        <dbReference type="SAM" id="Phobius"/>
    </source>
</evidence>
<reference evidence="3" key="1">
    <citation type="journal article" date="2019" name="Int. J. Syst. Evol. Microbiol.">
        <title>The Global Catalogue of Microorganisms (GCM) 10K type strain sequencing project: providing services to taxonomists for standard genome sequencing and annotation.</title>
        <authorList>
            <consortium name="The Broad Institute Genomics Platform"/>
            <consortium name="The Broad Institute Genome Sequencing Center for Infectious Disease"/>
            <person name="Wu L."/>
            <person name="Ma J."/>
        </authorList>
    </citation>
    <scope>NUCLEOTIDE SEQUENCE [LARGE SCALE GENOMIC DNA]</scope>
    <source>
        <strain evidence="3">KACC 14058</strain>
    </source>
</reference>
<feature type="transmembrane region" description="Helical" evidence="1">
    <location>
        <begin position="37"/>
        <end position="56"/>
    </location>
</feature>
<dbReference type="EMBL" id="JBHSDV010000003">
    <property type="protein sequence ID" value="MFC4388563.1"/>
    <property type="molecule type" value="Genomic_DNA"/>
</dbReference>
<accession>A0ABV8VZB7</accession>
<evidence type="ECO:0000313" key="2">
    <source>
        <dbReference type="EMBL" id="MFC4388563.1"/>
    </source>
</evidence>
<keyword evidence="1" id="KW-1133">Transmembrane helix</keyword>
<keyword evidence="1" id="KW-0472">Membrane</keyword>
<evidence type="ECO:0000313" key="3">
    <source>
        <dbReference type="Proteomes" id="UP001595880"/>
    </source>
</evidence>
<dbReference type="Pfam" id="PF09581">
    <property type="entry name" value="Spore_III_AF"/>
    <property type="match status" value="1"/>
</dbReference>
<dbReference type="InterPro" id="IPR014245">
    <property type="entry name" value="Spore_III_AF"/>
</dbReference>
<protein>
    <submittedName>
        <fullName evidence="2">Stage III sporulation protein AF</fullName>
    </submittedName>
</protein>